<evidence type="ECO:0000313" key="2">
    <source>
        <dbReference type="RefSeq" id="XP_018436084.1"/>
    </source>
</evidence>
<dbReference type="Gene3D" id="3.30.420.10">
    <property type="entry name" value="Ribonuclease H-like superfamily/Ribonuclease H"/>
    <property type="match status" value="1"/>
</dbReference>
<dbReference type="RefSeq" id="XP_018436084.1">
    <property type="nucleotide sequence ID" value="XM_018580582.1"/>
</dbReference>
<protein>
    <submittedName>
        <fullName evidence="2">Uncharacterized protein LOC108808434</fullName>
    </submittedName>
</protein>
<dbReference type="GO" id="GO:0003676">
    <property type="term" value="F:nucleic acid binding"/>
    <property type="evidence" value="ECO:0007669"/>
    <property type="project" value="InterPro"/>
</dbReference>
<dbReference type="KEGG" id="rsz:108808434"/>
<keyword evidence="1" id="KW-1185">Reference proteome</keyword>
<dbReference type="PANTHER" id="PTHR48475:SF2">
    <property type="entry name" value="RIBONUCLEASE H"/>
    <property type="match status" value="1"/>
</dbReference>
<reference evidence="2" key="2">
    <citation type="submission" date="2025-08" db="UniProtKB">
        <authorList>
            <consortium name="RefSeq"/>
        </authorList>
    </citation>
    <scope>IDENTIFICATION</scope>
    <source>
        <tissue evidence="2">Leaf</tissue>
    </source>
</reference>
<evidence type="ECO:0000313" key="1">
    <source>
        <dbReference type="Proteomes" id="UP000504610"/>
    </source>
</evidence>
<dbReference type="GeneID" id="108808434"/>
<dbReference type="PANTHER" id="PTHR48475">
    <property type="entry name" value="RIBONUCLEASE H"/>
    <property type="match status" value="1"/>
</dbReference>
<dbReference type="InterPro" id="IPR036397">
    <property type="entry name" value="RNaseH_sf"/>
</dbReference>
<organism evidence="1 2">
    <name type="scientific">Raphanus sativus</name>
    <name type="common">Radish</name>
    <name type="synonym">Raphanus raphanistrum var. sativus</name>
    <dbReference type="NCBI Taxonomy" id="3726"/>
    <lineage>
        <taxon>Eukaryota</taxon>
        <taxon>Viridiplantae</taxon>
        <taxon>Streptophyta</taxon>
        <taxon>Embryophyta</taxon>
        <taxon>Tracheophyta</taxon>
        <taxon>Spermatophyta</taxon>
        <taxon>Magnoliopsida</taxon>
        <taxon>eudicotyledons</taxon>
        <taxon>Gunneridae</taxon>
        <taxon>Pentapetalae</taxon>
        <taxon>rosids</taxon>
        <taxon>malvids</taxon>
        <taxon>Brassicales</taxon>
        <taxon>Brassicaceae</taxon>
        <taxon>Brassiceae</taxon>
        <taxon>Raphanus</taxon>
    </lineage>
</organism>
<reference evidence="1" key="1">
    <citation type="journal article" date="2019" name="Database">
        <title>The radish genome database (RadishGD): an integrated information resource for radish genomics.</title>
        <authorList>
            <person name="Yu H.J."/>
            <person name="Baek S."/>
            <person name="Lee Y.J."/>
            <person name="Cho A."/>
            <person name="Mun J.H."/>
        </authorList>
    </citation>
    <scope>NUCLEOTIDE SEQUENCE [LARGE SCALE GENOMIC DNA]</scope>
    <source>
        <strain evidence="1">cv. WK10039</strain>
    </source>
</reference>
<dbReference type="OrthoDB" id="1109996at2759"/>
<dbReference type="Proteomes" id="UP000504610">
    <property type="component" value="Chromosome 6"/>
</dbReference>
<dbReference type="AlphaFoldDB" id="A0A6J0JML9"/>
<proteinExistence type="predicted"/>
<gene>
    <name evidence="2" type="primary">LOC108808434</name>
</gene>
<accession>A0A6J0JML9</accession>
<name>A0A6J0JML9_RAPSA</name>
<sequence>MEDQAKVCNSTIPKVQWARRSRKQNNSKQLKKRLDLKNSKWSEELNGVLWAFQTTPHTATHETPFSLSYGIEAVIPPEIEVPSTRRGICPDNVEINEAMLLKHLDELEERRERAAVRIQNYQQTAVRYHD</sequence>